<comment type="caution">
    <text evidence="1">The sequence shown here is derived from an EMBL/GenBank/DDBJ whole genome shotgun (WGS) entry which is preliminary data.</text>
</comment>
<reference evidence="1" key="1">
    <citation type="submission" date="2019-09" db="EMBL/GenBank/DDBJ databases">
        <authorList>
            <person name="Rodrigo-Torres L."/>
            <person name="Arahal R. D."/>
            <person name="Lucena T."/>
        </authorList>
    </citation>
    <scope>NUCLEOTIDE SEQUENCE</scope>
    <source>
        <strain evidence="1">ISS653</strain>
    </source>
</reference>
<evidence type="ECO:0000313" key="1">
    <source>
        <dbReference type="EMBL" id="VVU99566.1"/>
    </source>
</evidence>
<proteinExistence type="predicted"/>
<keyword evidence="2" id="KW-1185">Reference proteome</keyword>
<sequence>MSKKLNKNLYRALLIVTFVALNGLIIWGISSVLAYLNTGADRSTMLHAEVINSKIYTPKINWDISAVEGRPMEKPTLQEIEDNYLKSWYVRNNAYKTNNTHGIADFYTDSARVNLHKIIQLNKEQNISIEATTLHHSPKIEFYSADGQLVVLTDKEVMEYQKVYQHEKLVAIQEDTSAYQVMLLLEDGFWRIRHLVKIPSTIKKDSVQASSEFKVKGKKLYKNGKPFIVKGINYYPQDSPWDMFGDDFDTLVIQKDFQLIKNQGLNSIRIFIQYEDFGKAEVKPEKLKKLKKVLDLAEENKLKVVVTLFDFYGDYSVLDWTLTHRHAEAIVSAVKNHPAILAWDLKNEPDLDFESRGKENVLAWLSHLITQIKAVDQQHLITVGWSTPEQAHLLSDELDLVSFHYYKDLSLLENDYSALNKKVDKPLVLQEFGATSYDGIWNLWSNSEEDQAAYHKKMQAFLKEKELAFMSWTLYDFKKIPTDVVGRLPWRKARQKHFGFINSRGNLKLSSNYMSY</sequence>
<dbReference type="Proteomes" id="UP000356253">
    <property type="component" value="Unassembled WGS sequence"/>
</dbReference>
<dbReference type="EMBL" id="CABVMM010000003">
    <property type="protein sequence ID" value="VVU99566.1"/>
    <property type="molecule type" value="Genomic_DNA"/>
</dbReference>
<evidence type="ECO:0000313" key="2">
    <source>
        <dbReference type="Proteomes" id="UP000356253"/>
    </source>
</evidence>
<name>A0AC61Y4Z5_9FLAO</name>
<accession>A0AC61Y4Z5</accession>
<protein>
    <submittedName>
        <fullName evidence="1">Uncharacterized protein</fullName>
    </submittedName>
</protein>
<organism evidence="1 2">
    <name type="scientific">Mesonia oceanica</name>
    <dbReference type="NCBI Taxonomy" id="2687242"/>
    <lineage>
        <taxon>Bacteria</taxon>
        <taxon>Pseudomonadati</taxon>
        <taxon>Bacteroidota</taxon>
        <taxon>Flavobacteriia</taxon>
        <taxon>Flavobacteriales</taxon>
        <taxon>Flavobacteriaceae</taxon>
        <taxon>Mesonia</taxon>
    </lineage>
</organism>
<gene>
    <name evidence="1" type="ORF">FVB9532_00821</name>
</gene>